<protein>
    <recommendedName>
        <fullName evidence="2">Galectin</fullName>
    </recommendedName>
</protein>
<dbReference type="InterPro" id="IPR013320">
    <property type="entry name" value="ConA-like_dom_sf"/>
</dbReference>
<dbReference type="SMART" id="SM00276">
    <property type="entry name" value="GLECT"/>
    <property type="match status" value="1"/>
</dbReference>
<dbReference type="Proteomes" id="UP000492821">
    <property type="component" value="Unassembled WGS sequence"/>
</dbReference>
<name>A0A7E4ZTF3_PANRE</name>
<dbReference type="Gene3D" id="2.60.120.200">
    <property type="match status" value="1"/>
</dbReference>
<dbReference type="SMART" id="SM00908">
    <property type="entry name" value="Gal-bind_lectin"/>
    <property type="match status" value="1"/>
</dbReference>
<dbReference type="GO" id="GO:0030246">
    <property type="term" value="F:carbohydrate binding"/>
    <property type="evidence" value="ECO:0007669"/>
    <property type="project" value="UniProtKB-UniRule"/>
</dbReference>
<accession>A0A7E4ZTF3</accession>
<evidence type="ECO:0000259" key="3">
    <source>
        <dbReference type="PROSITE" id="PS51304"/>
    </source>
</evidence>
<dbReference type="AlphaFoldDB" id="A0A7E4ZTF3"/>
<dbReference type="InterPro" id="IPR001079">
    <property type="entry name" value="Galectin_CRD"/>
</dbReference>
<dbReference type="WBParaSite" id="Pan_g16199.t1">
    <property type="protein sequence ID" value="Pan_g16199.t1"/>
    <property type="gene ID" value="Pan_g16199"/>
</dbReference>
<dbReference type="Pfam" id="PF00337">
    <property type="entry name" value="Gal-bind_lectin"/>
    <property type="match status" value="1"/>
</dbReference>
<dbReference type="CDD" id="cd00070">
    <property type="entry name" value="GLECT"/>
    <property type="match status" value="1"/>
</dbReference>
<evidence type="ECO:0000256" key="2">
    <source>
        <dbReference type="RuleBase" id="RU102079"/>
    </source>
</evidence>
<keyword evidence="4" id="KW-1185">Reference proteome</keyword>
<dbReference type="SUPFAM" id="SSF49899">
    <property type="entry name" value="Concanavalin A-like lectins/glucanases"/>
    <property type="match status" value="1"/>
</dbReference>
<evidence type="ECO:0000256" key="1">
    <source>
        <dbReference type="ARBA" id="ARBA00022734"/>
    </source>
</evidence>
<dbReference type="PANTHER" id="PTHR11346:SF189">
    <property type="entry name" value="GALECTIN"/>
    <property type="match status" value="1"/>
</dbReference>
<sequence length="145" mass="16399">MYVGGRTTFNMPYTGHIPKGAFINRDVIIFRGVPGDGGFLINIYNTDTDIVLQIKANFAERYVTWNSRINGTWAEEIRGGGFQFAADREFKMFILNNGKSITTYVDNKMLTEYIHDISGSECNTLEIKDDVSIRDLAICRGKEVI</sequence>
<organism evidence="4 5">
    <name type="scientific">Panagrellus redivivus</name>
    <name type="common">Microworm</name>
    <dbReference type="NCBI Taxonomy" id="6233"/>
    <lineage>
        <taxon>Eukaryota</taxon>
        <taxon>Metazoa</taxon>
        <taxon>Ecdysozoa</taxon>
        <taxon>Nematoda</taxon>
        <taxon>Chromadorea</taxon>
        <taxon>Rhabditida</taxon>
        <taxon>Tylenchina</taxon>
        <taxon>Panagrolaimomorpha</taxon>
        <taxon>Panagrolaimoidea</taxon>
        <taxon>Panagrolaimidae</taxon>
        <taxon>Panagrellus</taxon>
    </lineage>
</organism>
<proteinExistence type="predicted"/>
<reference evidence="5" key="2">
    <citation type="submission" date="2020-10" db="UniProtKB">
        <authorList>
            <consortium name="WormBaseParasite"/>
        </authorList>
    </citation>
    <scope>IDENTIFICATION</scope>
</reference>
<keyword evidence="1 2" id="KW-0430">Lectin</keyword>
<feature type="domain" description="Galectin" evidence="3">
    <location>
        <begin position="14"/>
        <end position="139"/>
    </location>
</feature>
<dbReference type="PROSITE" id="PS51304">
    <property type="entry name" value="GALECTIN"/>
    <property type="match status" value="1"/>
</dbReference>
<evidence type="ECO:0000313" key="4">
    <source>
        <dbReference type="Proteomes" id="UP000492821"/>
    </source>
</evidence>
<dbReference type="PANTHER" id="PTHR11346">
    <property type="entry name" value="GALECTIN"/>
    <property type="match status" value="1"/>
</dbReference>
<reference evidence="4" key="1">
    <citation type="journal article" date="2013" name="Genetics">
        <title>The draft genome and transcriptome of Panagrellus redivivus are shaped by the harsh demands of a free-living lifestyle.</title>
        <authorList>
            <person name="Srinivasan J."/>
            <person name="Dillman A.R."/>
            <person name="Macchietto M.G."/>
            <person name="Heikkinen L."/>
            <person name="Lakso M."/>
            <person name="Fracchia K.M."/>
            <person name="Antoshechkin I."/>
            <person name="Mortazavi A."/>
            <person name="Wong G."/>
            <person name="Sternberg P.W."/>
        </authorList>
    </citation>
    <scope>NUCLEOTIDE SEQUENCE [LARGE SCALE GENOMIC DNA]</scope>
    <source>
        <strain evidence="4">MT8872</strain>
    </source>
</reference>
<evidence type="ECO:0000313" key="5">
    <source>
        <dbReference type="WBParaSite" id="Pan_g16199.t1"/>
    </source>
</evidence>
<dbReference type="InterPro" id="IPR044156">
    <property type="entry name" value="Galectin-like"/>
</dbReference>